<dbReference type="PROSITE" id="PS50059">
    <property type="entry name" value="FKBP_PPIASE"/>
    <property type="match status" value="1"/>
</dbReference>
<evidence type="ECO:0000256" key="3">
    <source>
        <dbReference type="PROSITE-ProRule" id="PRU00277"/>
    </source>
</evidence>
<dbReference type="PANTHER" id="PTHR46512:SF1">
    <property type="entry name" value="PEPTIDYLPROLYL ISOMERASE"/>
    <property type="match status" value="1"/>
</dbReference>
<dbReference type="STRING" id="6293.A0A1I8EMZ8"/>
<keyword evidence="5" id="KW-1133">Transmembrane helix</keyword>
<feature type="transmembrane region" description="Helical" evidence="5">
    <location>
        <begin position="398"/>
        <end position="419"/>
    </location>
</feature>
<name>A0A1I8EMZ8_WUCBA</name>
<evidence type="ECO:0000256" key="1">
    <source>
        <dbReference type="ARBA" id="ARBA00022737"/>
    </source>
</evidence>
<dbReference type="EC" id="5.2.1.8" evidence="3"/>
<dbReference type="PANTHER" id="PTHR46512">
    <property type="entry name" value="PEPTIDYLPROLYL ISOMERASE"/>
    <property type="match status" value="1"/>
</dbReference>
<reference evidence="7" key="1">
    <citation type="submission" date="2016-11" db="UniProtKB">
        <authorList>
            <consortium name="WormBaseParasite"/>
        </authorList>
    </citation>
    <scope>IDENTIFICATION</scope>
    <source>
        <strain evidence="7">pt0022</strain>
    </source>
</reference>
<keyword evidence="3" id="KW-0413">Isomerase</keyword>
<keyword evidence="5" id="KW-0472">Membrane</keyword>
<dbReference type="SMART" id="SM00028">
    <property type="entry name" value="TPR"/>
    <property type="match status" value="3"/>
</dbReference>
<dbReference type="Gene3D" id="1.25.40.10">
    <property type="entry name" value="Tetratricopeptide repeat domain"/>
    <property type="match status" value="1"/>
</dbReference>
<evidence type="ECO:0000256" key="5">
    <source>
        <dbReference type="SAM" id="Phobius"/>
    </source>
</evidence>
<dbReference type="GO" id="GO:0005829">
    <property type="term" value="C:cytosol"/>
    <property type="evidence" value="ECO:0007669"/>
    <property type="project" value="TreeGrafter"/>
</dbReference>
<dbReference type="GO" id="GO:0043066">
    <property type="term" value="P:negative regulation of apoptotic process"/>
    <property type="evidence" value="ECO:0007669"/>
    <property type="project" value="TreeGrafter"/>
</dbReference>
<dbReference type="InterPro" id="IPR046357">
    <property type="entry name" value="PPIase_dom_sf"/>
</dbReference>
<dbReference type="WBParaSite" id="maker-PairedContig_3413-snap-gene-0.4-mRNA-1">
    <property type="protein sequence ID" value="maker-PairedContig_3413-snap-gene-0.4-mRNA-1"/>
    <property type="gene ID" value="maker-PairedContig_3413-snap-gene-0.4"/>
</dbReference>
<dbReference type="InterPro" id="IPR019734">
    <property type="entry name" value="TPR_rpt"/>
</dbReference>
<dbReference type="InterPro" id="IPR050754">
    <property type="entry name" value="FKBP4/5/8-like"/>
</dbReference>
<keyword evidence="3" id="KW-0697">Rotamase</keyword>
<sequence length="421" mass="48228">VVLKQVEIGNKYFGLERKKNKNNCIHRIHRWVEINDYSNYCHRRAVSSGEPSLDGSVDEERAALSDSDLAGVARIHTLAAKAKGPSSDALETECRTEQSLSVPNGIHCCTSTEEWNDILGSGQLFCKMLKAGKGPKARNGQKVTVRVVDTGFGIDNVSEKTFVLGFSMVIDAWEMVLQLMHEGEIDAIRSEHRFAYGSVGDPERNIPPYQTMEYEIELICITDGPFYTTLKTNELVKHITELKERGNYFYNRKELEKAIYVYKRSTELIDTPTEDEILRNLLSVIYSNLSVCYAKLCDWKLTLDASSNALNLNASNTKALFRRANAYANLNFIEEAIDTLNIAHQIDPNDELILKELRRLKARLKLCREQERSLYKRMLIGAQGNNENRTYFIRRLRYSLLAFFVVVFALFIHFLRIVMDW</sequence>
<dbReference type="Pfam" id="PF00254">
    <property type="entry name" value="FKBP_C"/>
    <property type="match status" value="1"/>
</dbReference>
<dbReference type="AlphaFoldDB" id="A0A1I8EMZ8"/>
<comment type="catalytic activity">
    <reaction evidence="3">
        <text>[protein]-peptidylproline (omega=180) = [protein]-peptidylproline (omega=0)</text>
        <dbReference type="Rhea" id="RHEA:16237"/>
        <dbReference type="Rhea" id="RHEA-COMP:10747"/>
        <dbReference type="Rhea" id="RHEA-COMP:10748"/>
        <dbReference type="ChEBI" id="CHEBI:83833"/>
        <dbReference type="ChEBI" id="CHEBI:83834"/>
        <dbReference type="EC" id="5.2.1.8"/>
    </reaction>
</comment>
<dbReference type="InterPro" id="IPR011990">
    <property type="entry name" value="TPR-like_helical_dom_sf"/>
</dbReference>
<evidence type="ECO:0000256" key="4">
    <source>
        <dbReference type="PROSITE-ProRule" id="PRU00339"/>
    </source>
</evidence>
<dbReference type="GO" id="GO:0005740">
    <property type="term" value="C:mitochondrial envelope"/>
    <property type="evidence" value="ECO:0007669"/>
    <property type="project" value="TreeGrafter"/>
</dbReference>
<keyword evidence="2 4" id="KW-0802">TPR repeat</keyword>
<feature type="domain" description="PPIase FKBP-type" evidence="6">
    <location>
        <begin position="146"/>
        <end position="222"/>
    </location>
</feature>
<dbReference type="InterPro" id="IPR001179">
    <property type="entry name" value="PPIase_FKBP_dom"/>
</dbReference>
<accession>A0A1I8EMZ8</accession>
<evidence type="ECO:0000313" key="7">
    <source>
        <dbReference type="WBParaSite" id="maker-PairedContig_3413-snap-gene-0.4-mRNA-1"/>
    </source>
</evidence>
<dbReference type="SUPFAM" id="SSF54534">
    <property type="entry name" value="FKBP-like"/>
    <property type="match status" value="1"/>
</dbReference>
<evidence type="ECO:0000256" key="2">
    <source>
        <dbReference type="ARBA" id="ARBA00022803"/>
    </source>
</evidence>
<evidence type="ECO:0000259" key="6">
    <source>
        <dbReference type="PROSITE" id="PS50059"/>
    </source>
</evidence>
<organism evidence="7">
    <name type="scientific">Wuchereria bancrofti</name>
    <dbReference type="NCBI Taxonomy" id="6293"/>
    <lineage>
        <taxon>Eukaryota</taxon>
        <taxon>Metazoa</taxon>
        <taxon>Ecdysozoa</taxon>
        <taxon>Nematoda</taxon>
        <taxon>Chromadorea</taxon>
        <taxon>Rhabditida</taxon>
        <taxon>Spirurina</taxon>
        <taxon>Spiruromorpha</taxon>
        <taxon>Filarioidea</taxon>
        <taxon>Onchocercidae</taxon>
        <taxon>Wuchereria</taxon>
    </lineage>
</organism>
<dbReference type="GO" id="GO:0044183">
    <property type="term" value="F:protein folding chaperone"/>
    <property type="evidence" value="ECO:0007669"/>
    <property type="project" value="TreeGrafter"/>
</dbReference>
<dbReference type="SUPFAM" id="SSF48452">
    <property type="entry name" value="TPR-like"/>
    <property type="match status" value="1"/>
</dbReference>
<dbReference type="GO" id="GO:0012505">
    <property type="term" value="C:endomembrane system"/>
    <property type="evidence" value="ECO:0007669"/>
    <property type="project" value="TreeGrafter"/>
</dbReference>
<dbReference type="PROSITE" id="PS50005">
    <property type="entry name" value="TPR"/>
    <property type="match status" value="1"/>
</dbReference>
<keyword evidence="5" id="KW-0812">Transmembrane</keyword>
<dbReference type="Gene3D" id="3.10.50.40">
    <property type="match status" value="1"/>
</dbReference>
<dbReference type="GO" id="GO:0003755">
    <property type="term" value="F:peptidyl-prolyl cis-trans isomerase activity"/>
    <property type="evidence" value="ECO:0007669"/>
    <property type="project" value="UniProtKB-KW"/>
</dbReference>
<protein>
    <recommendedName>
        <fullName evidence="3">peptidylprolyl isomerase</fullName>
        <ecNumber evidence="3">5.2.1.8</ecNumber>
    </recommendedName>
</protein>
<keyword evidence="1" id="KW-0677">Repeat</keyword>
<dbReference type="GO" id="GO:0016020">
    <property type="term" value="C:membrane"/>
    <property type="evidence" value="ECO:0007669"/>
    <property type="project" value="TreeGrafter"/>
</dbReference>
<feature type="repeat" description="TPR" evidence="4">
    <location>
        <begin position="317"/>
        <end position="350"/>
    </location>
</feature>
<proteinExistence type="predicted"/>